<evidence type="ECO:0000256" key="9">
    <source>
        <dbReference type="HAMAP-Rule" id="MF_00454"/>
    </source>
</evidence>
<comment type="similarity">
    <text evidence="7 9">Belongs to the fluoride channel Fluc/FEX (TC 1.A.43) family.</text>
</comment>
<evidence type="ECO:0000256" key="1">
    <source>
        <dbReference type="ARBA" id="ARBA00004651"/>
    </source>
</evidence>
<evidence type="ECO:0000256" key="5">
    <source>
        <dbReference type="ARBA" id="ARBA00023136"/>
    </source>
</evidence>
<dbReference type="PANTHER" id="PTHR28259:SF1">
    <property type="entry name" value="FLUORIDE EXPORT PROTEIN 1-RELATED"/>
    <property type="match status" value="1"/>
</dbReference>
<dbReference type="InterPro" id="IPR003691">
    <property type="entry name" value="FluC"/>
</dbReference>
<comment type="catalytic activity">
    <reaction evidence="8">
        <text>fluoride(in) = fluoride(out)</text>
        <dbReference type="Rhea" id="RHEA:76159"/>
        <dbReference type="ChEBI" id="CHEBI:17051"/>
    </reaction>
    <physiologicalReaction direction="left-to-right" evidence="8">
        <dbReference type="Rhea" id="RHEA:76160"/>
    </physiologicalReaction>
</comment>
<keyword evidence="6 9" id="KW-0407">Ion channel</keyword>
<keyword evidence="5 9" id="KW-0472">Membrane</keyword>
<dbReference type="Proteomes" id="UP000230821">
    <property type="component" value="Unassembled WGS sequence"/>
</dbReference>
<keyword evidence="4 9" id="KW-1133">Transmembrane helix</keyword>
<protein>
    <recommendedName>
        <fullName evidence="9">Fluoride-specific ion channel FluC</fullName>
    </recommendedName>
</protein>
<dbReference type="GO" id="GO:0005886">
    <property type="term" value="C:plasma membrane"/>
    <property type="evidence" value="ECO:0007669"/>
    <property type="project" value="UniProtKB-SubCell"/>
</dbReference>
<feature type="binding site" evidence="9">
    <location>
        <position position="81"/>
    </location>
    <ligand>
        <name>Na(+)</name>
        <dbReference type="ChEBI" id="CHEBI:29101"/>
        <note>structural</note>
    </ligand>
</feature>
<evidence type="ECO:0000313" key="11">
    <source>
        <dbReference type="Proteomes" id="UP000230821"/>
    </source>
</evidence>
<dbReference type="HAMAP" id="MF_00454">
    <property type="entry name" value="FluC"/>
    <property type="match status" value="1"/>
</dbReference>
<dbReference type="GO" id="GO:0062054">
    <property type="term" value="F:fluoride channel activity"/>
    <property type="evidence" value="ECO:0007669"/>
    <property type="project" value="UniProtKB-UniRule"/>
</dbReference>
<comment type="caution">
    <text evidence="10">The sequence shown here is derived from an EMBL/GenBank/DDBJ whole genome shotgun (WGS) entry which is preliminary data.</text>
</comment>
<evidence type="ECO:0000256" key="6">
    <source>
        <dbReference type="ARBA" id="ARBA00023303"/>
    </source>
</evidence>
<gene>
    <name evidence="9" type="primary">fluC</name>
    <name evidence="9" type="synonym">crcB</name>
    <name evidence="10" type="ORF">CSA56_02895</name>
</gene>
<sequence>MQKLWLSVLWISSGSIFGATLRYLTALAAQRYSLTFPFGTLAANWGGCFVIGCLAALIVETDLLTTETRLFFITGFCGSFTTLSSLVYECAQLLKAHEFWLAGVYWGTTFFGAFGWFYLGGILMKRLLHL</sequence>
<comment type="function">
    <text evidence="9">Fluoride-specific ion channel. Important for reducing fluoride concentration in the cell, thus reducing its toxicity.</text>
</comment>
<keyword evidence="9" id="KW-0479">Metal-binding</keyword>
<comment type="activity regulation">
    <text evidence="9">Na(+) is not transported, but it plays an essential structural role and its presence is essential for fluoride channel function.</text>
</comment>
<feature type="transmembrane region" description="Helical" evidence="9">
    <location>
        <begin position="34"/>
        <end position="58"/>
    </location>
</feature>
<keyword evidence="9" id="KW-0813">Transport</keyword>
<feature type="transmembrane region" description="Helical" evidence="9">
    <location>
        <begin position="100"/>
        <end position="119"/>
    </location>
</feature>
<name>A0A2G6KJ82_9BACT</name>
<accession>A0A2G6KJ82</accession>
<comment type="subcellular location">
    <subcellularLocation>
        <location evidence="1 9">Cell membrane</location>
        <topology evidence="1 9">Multi-pass membrane protein</topology>
    </subcellularLocation>
</comment>
<evidence type="ECO:0000313" key="10">
    <source>
        <dbReference type="EMBL" id="PIE35736.1"/>
    </source>
</evidence>
<evidence type="ECO:0000256" key="3">
    <source>
        <dbReference type="ARBA" id="ARBA00022692"/>
    </source>
</evidence>
<evidence type="ECO:0000256" key="7">
    <source>
        <dbReference type="ARBA" id="ARBA00035120"/>
    </source>
</evidence>
<dbReference type="EMBL" id="PDSK01000034">
    <property type="protein sequence ID" value="PIE35736.1"/>
    <property type="molecule type" value="Genomic_DNA"/>
</dbReference>
<reference evidence="10 11" key="1">
    <citation type="submission" date="2017-10" db="EMBL/GenBank/DDBJ databases">
        <title>Novel microbial diversity and functional potential in the marine mammal oral microbiome.</title>
        <authorList>
            <person name="Dudek N.K."/>
            <person name="Sun C.L."/>
            <person name="Burstein D."/>
            <person name="Kantor R.S."/>
            <person name="Aliaga Goltsman D.S."/>
            <person name="Bik E.M."/>
            <person name="Thomas B.C."/>
            <person name="Banfield J.F."/>
            <person name="Relman D.A."/>
        </authorList>
    </citation>
    <scope>NUCLEOTIDE SEQUENCE [LARGE SCALE GENOMIC DNA]</scope>
    <source>
        <strain evidence="10">DOLJORAL78_47_16</strain>
    </source>
</reference>
<evidence type="ECO:0000256" key="4">
    <source>
        <dbReference type="ARBA" id="ARBA00022989"/>
    </source>
</evidence>
<dbReference type="GO" id="GO:0046872">
    <property type="term" value="F:metal ion binding"/>
    <property type="evidence" value="ECO:0007669"/>
    <property type="project" value="UniProtKB-KW"/>
</dbReference>
<keyword evidence="9" id="KW-0406">Ion transport</keyword>
<dbReference type="GO" id="GO:0140114">
    <property type="term" value="P:cellular detoxification of fluoride"/>
    <property type="evidence" value="ECO:0007669"/>
    <property type="project" value="UniProtKB-UniRule"/>
</dbReference>
<keyword evidence="2 9" id="KW-1003">Cell membrane</keyword>
<keyword evidence="9" id="KW-0915">Sodium</keyword>
<dbReference type="PANTHER" id="PTHR28259">
    <property type="entry name" value="FLUORIDE EXPORT PROTEIN 1-RELATED"/>
    <property type="match status" value="1"/>
</dbReference>
<evidence type="ECO:0000256" key="2">
    <source>
        <dbReference type="ARBA" id="ARBA00022475"/>
    </source>
</evidence>
<feature type="transmembrane region" description="Helical" evidence="9">
    <location>
        <begin position="70"/>
        <end position="88"/>
    </location>
</feature>
<dbReference type="Pfam" id="PF02537">
    <property type="entry name" value="CRCB"/>
    <property type="match status" value="1"/>
</dbReference>
<organism evidence="10 11">
    <name type="scientific">candidate division KSB3 bacterium</name>
    <dbReference type="NCBI Taxonomy" id="2044937"/>
    <lineage>
        <taxon>Bacteria</taxon>
        <taxon>candidate division KSB3</taxon>
    </lineage>
</organism>
<feature type="binding site" evidence="9">
    <location>
        <position position="78"/>
    </location>
    <ligand>
        <name>Na(+)</name>
        <dbReference type="ChEBI" id="CHEBI:29101"/>
        <note>structural</note>
    </ligand>
</feature>
<keyword evidence="3 9" id="KW-0812">Transmembrane</keyword>
<dbReference type="AlphaFoldDB" id="A0A2G6KJ82"/>
<evidence type="ECO:0000256" key="8">
    <source>
        <dbReference type="ARBA" id="ARBA00035585"/>
    </source>
</evidence>
<proteinExistence type="inferred from homology"/>